<dbReference type="InterPro" id="IPR008271">
    <property type="entry name" value="Ser/Thr_kinase_AS"/>
</dbReference>
<evidence type="ECO:0000256" key="3">
    <source>
        <dbReference type="ARBA" id="ARBA00012513"/>
    </source>
</evidence>
<evidence type="ECO:0000256" key="12">
    <source>
        <dbReference type="ARBA" id="ARBA00022741"/>
    </source>
</evidence>
<evidence type="ECO:0000259" key="23">
    <source>
        <dbReference type="PROSITE" id="PS50011"/>
    </source>
</evidence>
<dbReference type="Pfam" id="PF08263">
    <property type="entry name" value="LRRNT_2"/>
    <property type="match status" value="1"/>
</dbReference>
<organism evidence="24 25">
    <name type="scientific">Pisum sativum</name>
    <name type="common">Garden pea</name>
    <name type="synonym">Lathyrus oleraceus</name>
    <dbReference type="NCBI Taxonomy" id="3888"/>
    <lineage>
        <taxon>Eukaryota</taxon>
        <taxon>Viridiplantae</taxon>
        <taxon>Streptophyta</taxon>
        <taxon>Embryophyta</taxon>
        <taxon>Tracheophyta</taxon>
        <taxon>Spermatophyta</taxon>
        <taxon>Magnoliopsida</taxon>
        <taxon>eudicotyledons</taxon>
        <taxon>Gunneridae</taxon>
        <taxon>Pentapetalae</taxon>
        <taxon>rosids</taxon>
        <taxon>fabids</taxon>
        <taxon>Fabales</taxon>
        <taxon>Fabaceae</taxon>
        <taxon>Papilionoideae</taxon>
        <taxon>50 kb inversion clade</taxon>
        <taxon>NPAAA clade</taxon>
        <taxon>Hologalegina</taxon>
        <taxon>IRL clade</taxon>
        <taxon>Fabeae</taxon>
        <taxon>Lathyrus</taxon>
    </lineage>
</organism>
<dbReference type="GO" id="GO:0005886">
    <property type="term" value="C:plasma membrane"/>
    <property type="evidence" value="ECO:0007669"/>
    <property type="project" value="UniProtKB-SubCell"/>
</dbReference>
<dbReference type="SUPFAM" id="SSF56112">
    <property type="entry name" value="Protein kinase-like (PK-like)"/>
    <property type="match status" value="1"/>
</dbReference>
<dbReference type="GO" id="GO:0005524">
    <property type="term" value="F:ATP binding"/>
    <property type="evidence" value="ECO:0007669"/>
    <property type="project" value="UniProtKB-UniRule"/>
</dbReference>
<dbReference type="InterPro" id="IPR001245">
    <property type="entry name" value="Ser-Thr/Tyr_kinase_cat_dom"/>
</dbReference>
<evidence type="ECO:0000256" key="10">
    <source>
        <dbReference type="ARBA" id="ARBA00022729"/>
    </source>
</evidence>
<keyword evidence="15 22" id="KW-1133">Transmembrane helix</keyword>
<keyword evidence="4" id="KW-1003">Cell membrane</keyword>
<keyword evidence="18" id="KW-0325">Glycoprotein</keyword>
<evidence type="ECO:0000256" key="18">
    <source>
        <dbReference type="ARBA" id="ARBA00023180"/>
    </source>
</evidence>
<dbReference type="InterPro" id="IPR013210">
    <property type="entry name" value="LRR_N_plant-typ"/>
</dbReference>
<dbReference type="Gramene" id="Psat05G0227600-T1">
    <property type="protein sequence ID" value="KAI5405425.1"/>
    <property type="gene ID" value="KIW84_052276"/>
</dbReference>
<dbReference type="Pfam" id="PF00560">
    <property type="entry name" value="LRR_1"/>
    <property type="match status" value="7"/>
</dbReference>
<dbReference type="SUPFAM" id="SSF52047">
    <property type="entry name" value="RNI-like"/>
    <property type="match status" value="1"/>
</dbReference>
<gene>
    <name evidence="24" type="ORF">KIW84_052276</name>
</gene>
<feature type="transmembrane region" description="Helical" evidence="22">
    <location>
        <begin position="12"/>
        <end position="31"/>
    </location>
</feature>
<evidence type="ECO:0000313" key="25">
    <source>
        <dbReference type="Proteomes" id="UP001058974"/>
    </source>
</evidence>
<evidence type="ECO:0000256" key="1">
    <source>
        <dbReference type="ARBA" id="ARBA00004162"/>
    </source>
</evidence>
<dbReference type="InterPro" id="IPR011009">
    <property type="entry name" value="Kinase-like_dom_sf"/>
</dbReference>
<keyword evidence="5" id="KW-0723">Serine/threonine-protein kinase</keyword>
<protein>
    <recommendedName>
        <fullName evidence="3">non-specific serine/threonine protein kinase</fullName>
        <ecNumber evidence="3">2.7.11.1</ecNumber>
    </recommendedName>
</protein>
<evidence type="ECO:0000256" key="19">
    <source>
        <dbReference type="ARBA" id="ARBA00047899"/>
    </source>
</evidence>
<dbReference type="InterPro" id="IPR003591">
    <property type="entry name" value="Leu-rich_rpt_typical-subtyp"/>
</dbReference>
<evidence type="ECO:0000256" key="7">
    <source>
        <dbReference type="ARBA" id="ARBA00022614"/>
    </source>
</evidence>
<evidence type="ECO:0000256" key="17">
    <source>
        <dbReference type="ARBA" id="ARBA00023170"/>
    </source>
</evidence>
<dbReference type="Gene3D" id="3.30.200.20">
    <property type="entry name" value="Phosphorylase Kinase, domain 1"/>
    <property type="match status" value="1"/>
</dbReference>
<feature type="binding site" evidence="21">
    <location>
        <position position="722"/>
    </location>
    <ligand>
        <name>ATP</name>
        <dbReference type="ChEBI" id="CHEBI:30616"/>
    </ligand>
</feature>
<dbReference type="AlphaFoldDB" id="A0A9D5AH73"/>
<evidence type="ECO:0000256" key="15">
    <source>
        <dbReference type="ARBA" id="ARBA00022989"/>
    </source>
</evidence>
<dbReference type="PANTHER" id="PTHR27008:SF605">
    <property type="entry name" value="PROTEIN KINASE DOMAIN-CONTAINING PROTEIN"/>
    <property type="match status" value="1"/>
</dbReference>
<dbReference type="InterPro" id="IPR017441">
    <property type="entry name" value="Protein_kinase_ATP_BS"/>
</dbReference>
<dbReference type="PROSITE" id="PS00108">
    <property type="entry name" value="PROTEIN_KINASE_ST"/>
    <property type="match status" value="1"/>
</dbReference>
<evidence type="ECO:0000256" key="22">
    <source>
        <dbReference type="SAM" id="Phobius"/>
    </source>
</evidence>
<dbReference type="FunFam" id="1.10.510.10:FF:000358">
    <property type="entry name" value="Putative leucine-rich repeat receptor-like serine/threonine-protein kinase"/>
    <property type="match status" value="1"/>
</dbReference>
<dbReference type="InterPro" id="IPR032675">
    <property type="entry name" value="LRR_dom_sf"/>
</dbReference>
<dbReference type="SMART" id="SM00220">
    <property type="entry name" value="S_TKc"/>
    <property type="match status" value="1"/>
</dbReference>
<proteinExistence type="inferred from homology"/>
<keyword evidence="8" id="KW-0808">Transferase</keyword>
<dbReference type="SMART" id="SM00369">
    <property type="entry name" value="LRR_TYP"/>
    <property type="match status" value="9"/>
</dbReference>
<evidence type="ECO:0000256" key="4">
    <source>
        <dbReference type="ARBA" id="ARBA00022475"/>
    </source>
</evidence>
<comment type="catalytic activity">
    <reaction evidence="20">
        <text>L-seryl-[protein] + ATP = O-phospho-L-seryl-[protein] + ADP + H(+)</text>
        <dbReference type="Rhea" id="RHEA:17989"/>
        <dbReference type="Rhea" id="RHEA-COMP:9863"/>
        <dbReference type="Rhea" id="RHEA-COMP:11604"/>
        <dbReference type="ChEBI" id="CHEBI:15378"/>
        <dbReference type="ChEBI" id="CHEBI:29999"/>
        <dbReference type="ChEBI" id="CHEBI:30616"/>
        <dbReference type="ChEBI" id="CHEBI:83421"/>
        <dbReference type="ChEBI" id="CHEBI:456216"/>
        <dbReference type="EC" id="2.7.11.1"/>
    </reaction>
</comment>
<evidence type="ECO:0000256" key="11">
    <source>
        <dbReference type="ARBA" id="ARBA00022737"/>
    </source>
</evidence>
<dbReference type="Proteomes" id="UP001058974">
    <property type="component" value="Chromosome 5"/>
</dbReference>
<name>A0A9D5AH73_PEA</name>
<evidence type="ECO:0000256" key="16">
    <source>
        <dbReference type="ARBA" id="ARBA00023136"/>
    </source>
</evidence>
<keyword evidence="13" id="KW-0418">Kinase</keyword>
<keyword evidence="7" id="KW-0433">Leucine-rich repeat</keyword>
<keyword evidence="25" id="KW-1185">Reference proteome</keyword>
<comment type="catalytic activity">
    <reaction evidence="19">
        <text>L-threonyl-[protein] + ATP = O-phospho-L-threonyl-[protein] + ADP + H(+)</text>
        <dbReference type="Rhea" id="RHEA:46608"/>
        <dbReference type="Rhea" id="RHEA-COMP:11060"/>
        <dbReference type="Rhea" id="RHEA-COMP:11605"/>
        <dbReference type="ChEBI" id="CHEBI:15378"/>
        <dbReference type="ChEBI" id="CHEBI:30013"/>
        <dbReference type="ChEBI" id="CHEBI:30616"/>
        <dbReference type="ChEBI" id="CHEBI:61977"/>
        <dbReference type="ChEBI" id="CHEBI:456216"/>
        <dbReference type="EC" id="2.7.11.1"/>
    </reaction>
</comment>
<evidence type="ECO:0000256" key="13">
    <source>
        <dbReference type="ARBA" id="ARBA00022777"/>
    </source>
</evidence>
<keyword evidence="6" id="KW-0597">Phosphoprotein</keyword>
<keyword evidence="10" id="KW-0732">Signal</keyword>
<evidence type="ECO:0000256" key="5">
    <source>
        <dbReference type="ARBA" id="ARBA00022527"/>
    </source>
</evidence>
<comment type="subcellular location">
    <subcellularLocation>
        <location evidence="1">Cell membrane</location>
        <topology evidence="1">Single-pass membrane protein</topology>
    </subcellularLocation>
</comment>
<dbReference type="PANTHER" id="PTHR27008">
    <property type="entry name" value="OS04G0122200 PROTEIN"/>
    <property type="match status" value="1"/>
</dbReference>
<reference evidence="24 25" key="1">
    <citation type="journal article" date="2022" name="Nat. Genet.">
        <title>Improved pea reference genome and pan-genome highlight genomic features and evolutionary characteristics.</title>
        <authorList>
            <person name="Yang T."/>
            <person name="Liu R."/>
            <person name="Luo Y."/>
            <person name="Hu S."/>
            <person name="Wang D."/>
            <person name="Wang C."/>
            <person name="Pandey M.K."/>
            <person name="Ge S."/>
            <person name="Xu Q."/>
            <person name="Li N."/>
            <person name="Li G."/>
            <person name="Huang Y."/>
            <person name="Saxena R.K."/>
            <person name="Ji Y."/>
            <person name="Li M."/>
            <person name="Yan X."/>
            <person name="He Y."/>
            <person name="Liu Y."/>
            <person name="Wang X."/>
            <person name="Xiang C."/>
            <person name="Varshney R.K."/>
            <person name="Ding H."/>
            <person name="Gao S."/>
            <person name="Zong X."/>
        </authorList>
    </citation>
    <scope>NUCLEOTIDE SEQUENCE [LARGE SCALE GENOMIC DNA]</scope>
    <source>
        <strain evidence="24 25">cv. Zhongwan 6</strain>
    </source>
</reference>
<dbReference type="Pfam" id="PF13855">
    <property type="entry name" value="LRR_8"/>
    <property type="match status" value="1"/>
</dbReference>
<accession>A0A9D5AH73</accession>
<keyword evidence="12 21" id="KW-0547">Nucleotide-binding</keyword>
<evidence type="ECO:0000256" key="14">
    <source>
        <dbReference type="ARBA" id="ARBA00022840"/>
    </source>
</evidence>
<feature type="transmembrane region" description="Helical" evidence="22">
    <location>
        <begin position="625"/>
        <end position="651"/>
    </location>
</feature>
<dbReference type="InterPro" id="IPR001611">
    <property type="entry name" value="Leu-rich_rpt"/>
</dbReference>
<dbReference type="FunFam" id="3.80.10.10:FF:000095">
    <property type="entry name" value="LRR receptor-like serine/threonine-protein kinase GSO1"/>
    <property type="match status" value="1"/>
</dbReference>
<evidence type="ECO:0000313" key="24">
    <source>
        <dbReference type="EMBL" id="KAI5405425.1"/>
    </source>
</evidence>
<evidence type="ECO:0000256" key="8">
    <source>
        <dbReference type="ARBA" id="ARBA00022679"/>
    </source>
</evidence>
<dbReference type="SUPFAM" id="SSF52058">
    <property type="entry name" value="L domain-like"/>
    <property type="match status" value="1"/>
</dbReference>
<keyword evidence="17" id="KW-0675">Receptor</keyword>
<dbReference type="Gene3D" id="1.10.510.10">
    <property type="entry name" value="Transferase(Phosphotransferase) domain 1"/>
    <property type="match status" value="1"/>
</dbReference>
<keyword evidence="14 21" id="KW-0067">ATP-binding</keyword>
<dbReference type="GO" id="GO:0004674">
    <property type="term" value="F:protein serine/threonine kinase activity"/>
    <property type="evidence" value="ECO:0007669"/>
    <property type="project" value="UniProtKB-KW"/>
</dbReference>
<comment type="caution">
    <text evidence="24">The sequence shown here is derived from an EMBL/GenBank/DDBJ whole genome shotgun (WGS) entry which is preliminary data.</text>
</comment>
<feature type="domain" description="Protein kinase" evidence="23">
    <location>
        <begin position="688"/>
        <end position="1011"/>
    </location>
</feature>
<evidence type="ECO:0000256" key="6">
    <source>
        <dbReference type="ARBA" id="ARBA00022553"/>
    </source>
</evidence>
<evidence type="ECO:0000256" key="20">
    <source>
        <dbReference type="ARBA" id="ARBA00048679"/>
    </source>
</evidence>
<dbReference type="FunFam" id="3.80.10.10:FF:000317">
    <property type="entry name" value="Inactive leucine-rich repeat receptor-like protein kinase"/>
    <property type="match status" value="1"/>
</dbReference>
<dbReference type="Gene3D" id="3.80.10.10">
    <property type="entry name" value="Ribonuclease Inhibitor"/>
    <property type="match status" value="3"/>
</dbReference>
<evidence type="ECO:0000256" key="21">
    <source>
        <dbReference type="PROSITE-ProRule" id="PRU10141"/>
    </source>
</evidence>
<dbReference type="InterPro" id="IPR000719">
    <property type="entry name" value="Prot_kinase_dom"/>
</dbReference>
<sequence>MHYYFTSTVRMIHIQHILFLCFLLHNFHVIICNNKNTDRDILLSFKFQLTDPNNVLSNWTADSNHCNWYGVNCSKVGERVQSLTLSGLGLSGKLPSNLSNLTYLHSLDLSKNNFHGQIPTQFGQFTLLNVIQLAFNNLSGSLPPQLGRLHNLVSLDFSVNNLTGEIPSTFGNLFSLKNLSLARNKLVGEIPIELGNLHNLSRLQLSENNITGRFPTSIFFNLSSLVFLSLTKNNLSGELPQNFGHAFPNLTTLALATNRFEGVIPNSISNSSNLQIIDLANNRFHGPIPLFNNLKNLTHLTLGNNYLTSTTSLNLKFFDSLRNSSQLQILMVNDNNLTGELPNSVAYLSGNLQQFCVSNNQLNGSIPKGMNKFQNLISFSFEQNYFTGELPIELGSLKKLEQLLIYQNRLSGEIPDIFGNFTNLYILALGNNQFSGRIHASIGQCKRLSLLDLEMNKLVGVIPVEIFQLSGLTTLYLHGNSLNGSLPLEFKMEQLETMIVSDNKLSGNIPKIEVNGLKKLKMARNKFSGSIPNSLGDLASLVVLDLSSNNLTGPIPESLEKLEYMVRLNLSFNKLEGEVPMKGIFMNLSQVDLQGNNRLCGVNNQVMHKLGVTLCVAGKKNKKNILLPIILGIIGAIVLFASMLYLLWLLISLKKKHEEEKRSLSPTPLKGLPQNISYGDIRLATNNFSSTNLVGKGGFGSVYKGVFNSSTYESQTTILAVKVLDLQQRKASQSFSAECEALKNIRHRNLVKVITSCSSTDYKGGDFKALVMQFMPNGNLETNLYPEDLESGSLLTLLQRLNIAIHVASAMDYLHHDCDPPIVHCDLKPANVLLDEDMVAHVADFGLARFLSQNPSEKHSTTLELKGSIGYIAPEYGLGGKASTSGDVYSFGILLLEMFIAKKPTDEMFKEGLNMNNFVSEMGEKQLLNIVDQRLINHYEYSTQNFSSDSHSGGSGDISYSDGSNTYWTHKAEECIASAMKIGLSCVAHHPKDRWTMREALSKLQGIKQFILGL</sequence>
<dbReference type="InterPro" id="IPR051809">
    <property type="entry name" value="Plant_receptor-like_S/T_kinase"/>
</dbReference>
<dbReference type="PROSITE" id="PS00107">
    <property type="entry name" value="PROTEIN_KINASE_ATP"/>
    <property type="match status" value="1"/>
</dbReference>
<dbReference type="PROSITE" id="PS50011">
    <property type="entry name" value="PROTEIN_KINASE_DOM"/>
    <property type="match status" value="1"/>
</dbReference>
<comment type="similarity">
    <text evidence="2">Belongs to the protein kinase superfamily. Ser/Thr protein kinase family.</text>
</comment>
<keyword evidence="9 22" id="KW-0812">Transmembrane</keyword>
<dbReference type="EMBL" id="JAMSHJ010000005">
    <property type="protein sequence ID" value="KAI5405425.1"/>
    <property type="molecule type" value="Genomic_DNA"/>
</dbReference>
<keyword evidence="11" id="KW-0677">Repeat</keyword>
<evidence type="ECO:0000256" key="9">
    <source>
        <dbReference type="ARBA" id="ARBA00022692"/>
    </source>
</evidence>
<dbReference type="EC" id="2.7.11.1" evidence="3"/>
<dbReference type="FunFam" id="3.30.200.20:FF:000432">
    <property type="entry name" value="LRR receptor-like serine/threonine-protein kinase EFR"/>
    <property type="match status" value="1"/>
</dbReference>
<evidence type="ECO:0000256" key="2">
    <source>
        <dbReference type="ARBA" id="ARBA00008684"/>
    </source>
</evidence>
<keyword evidence="16 22" id="KW-0472">Membrane</keyword>
<dbReference type="Pfam" id="PF07714">
    <property type="entry name" value="PK_Tyr_Ser-Thr"/>
    <property type="match status" value="1"/>
</dbReference>